<protein>
    <submittedName>
        <fullName evidence="1">Piso0_004213 protein</fullName>
    </submittedName>
</protein>
<gene>
    <name evidence="1" type="primary">Piso0_004213</name>
    <name evidence="1" type="ORF">GNLVRS01_PISO0K11934g</name>
    <name evidence="2" type="ORF">GNLVRS01_PISO0L11935g</name>
</gene>
<name>G8YAP6_PICSO</name>
<proteinExistence type="predicted"/>
<dbReference type="HOGENOM" id="CLU_1511143_0_0_1"/>
<dbReference type="Proteomes" id="UP000005222">
    <property type="component" value="Chromosome L"/>
</dbReference>
<dbReference type="EMBL" id="FO082048">
    <property type="protein sequence ID" value="CCE84660.1"/>
    <property type="molecule type" value="Genomic_DNA"/>
</dbReference>
<evidence type="ECO:0000313" key="3">
    <source>
        <dbReference type="Proteomes" id="UP000005222"/>
    </source>
</evidence>
<dbReference type="Proteomes" id="UP000005222">
    <property type="component" value="Chromosome K"/>
</dbReference>
<evidence type="ECO:0000313" key="1">
    <source>
        <dbReference type="EMBL" id="CCE83629.1"/>
    </source>
</evidence>
<accession>G8YAP6</accession>
<sequence>MSFERHMSQGPFFGGASPCGMLDSNRCGMRSATSTTTGDYAPERRHLSCFQTEIVPGPDVLCGSPSVSFQQVVSKWWNAAPIRRSATAAEDSIQQATVDPPEAVNGGTQYFRGRPANKGLCTLPVVEVRATLRRTADLFLGFFPRFHFRLGRPRARFTLDAVVPHVRQPGPCLRMDTG</sequence>
<dbReference type="AlphaFoldDB" id="G8YAP6"/>
<reference evidence="3" key="2">
    <citation type="journal article" date="2012" name="G3 (Bethesda)">
        <title>Pichia sorbitophila, an interspecies yeast hybrid reveals early steps of genome resolution following polyploidization.</title>
        <authorList>
            <person name="Leh Louis V."/>
            <person name="Despons L."/>
            <person name="Friedrich A."/>
            <person name="Martin T."/>
            <person name="Durrens P."/>
            <person name="Casaregola S."/>
            <person name="Neuveglise C."/>
            <person name="Fairhead C."/>
            <person name="Marck C."/>
            <person name="Cruz J.A."/>
            <person name="Straub M.L."/>
            <person name="Kugler V."/>
            <person name="Sacerdot C."/>
            <person name="Uzunov Z."/>
            <person name="Thierry A."/>
            <person name="Weiss S."/>
            <person name="Bleykasten C."/>
            <person name="De Montigny J."/>
            <person name="Jacques N."/>
            <person name="Jung P."/>
            <person name="Lemaire M."/>
            <person name="Mallet S."/>
            <person name="Morel G."/>
            <person name="Richard G.F."/>
            <person name="Sarkar A."/>
            <person name="Savel G."/>
            <person name="Schacherer J."/>
            <person name="Seret M.L."/>
            <person name="Talla E."/>
            <person name="Samson G."/>
            <person name="Jubin C."/>
            <person name="Poulain J."/>
            <person name="Vacherie B."/>
            <person name="Barbe V."/>
            <person name="Pelletier E."/>
            <person name="Sherman D.J."/>
            <person name="Westhof E."/>
            <person name="Weissenbach J."/>
            <person name="Baret P.V."/>
            <person name="Wincker P."/>
            <person name="Gaillardin C."/>
            <person name="Dujon B."/>
            <person name="Souciet J.L."/>
        </authorList>
    </citation>
    <scope>NUCLEOTIDE SEQUENCE [LARGE SCALE GENOMIC DNA]</scope>
    <source>
        <strain evidence="3">ATCC MYA-4447 / BCRC 22081 / CBS 7064 / NBRC 10061 / NRRL Y-12695</strain>
    </source>
</reference>
<evidence type="ECO:0000313" key="2">
    <source>
        <dbReference type="EMBL" id="CCE84660.1"/>
    </source>
</evidence>
<dbReference type="InParanoid" id="G8YAP6"/>
<organism evidence="1 3">
    <name type="scientific">Pichia sorbitophila (strain ATCC MYA-4447 / BCRC 22081 / CBS 7064 / NBRC 10061 / NRRL Y-12695)</name>
    <name type="common">Hybrid yeast</name>
    <dbReference type="NCBI Taxonomy" id="559304"/>
    <lineage>
        <taxon>Eukaryota</taxon>
        <taxon>Fungi</taxon>
        <taxon>Dikarya</taxon>
        <taxon>Ascomycota</taxon>
        <taxon>Saccharomycotina</taxon>
        <taxon>Pichiomycetes</taxon>
        <taxon>Debaryomycetaceae</taxon>
        <taxon>Millerozyma</taxon>
    </lineage>
</organism>
<reference evidence="1" key="1">
    <citation type="submission" date="2011-10" db="EMBL/GenBank/DDBJ databases">
        <authorList>
            <person name="Genoscope - CEA"/>
        </authorList>
    </citation>
    <scope>NUCLEOTIDE SEQUENCE</scope>
</reference>
<dbReference type="EMBL" id="FO082049">
    <property type="protein sequence ID" value="CCE83629.1"/>
    <property type="molecule type" value="Genomic_DNA"/>
</dbReference>
<keyword evidence="3" id="KW-1185">Reference proteome</keyword>